<dbReference type="PATRIC" id="fig|264450.4.peg.6372"/>
<dbReference type="EMBL" id="LJQD01000362">
    <property type="protein sequence ID" value="KPW93323.1"/>
    <property type="molecule type" value="Genomic_DNA"/>
</dbReference>
<dbReference type="RefSeq" id="WP_147474602.1">
    <property type="nucleotide sequence ID" value="NZ_LIIH01000161.1"/>
</dbReference>
<comment type="caution">
    <text evidence="1">The sequence shown here is derived from an EMBL/GenBank/DDBJ whole genome shotgun (WGS) entry which is preliminary data.</text>
</comment>
<evidence type="ECO:0000313" key="2">
    <source>
        <dbReference type="Proteomes" id="UP000050381"/>
    </source>
</evidence>
<accession>A0A0P9N7B8</accession>
<name>A0A0P9N7B8_PSESX</name>
<sequence>MITENVLISKLSSDWSEHLESRISDAVEIGMIDESGYLELAAATVLLPKLAADNQDKIRPETSVRSAVGDKPVAGQWIKRPDLMCYASSVISKLYGGASSYIICEAGYSKNGDKFLTRFEGFSHEGSPFIHVKITGDNLSEVEAILKTARSFRLLGLITDCDRSPTDFGGHKIAFLCDALDGDSIIICSKK</sequence>
<gene>
    <name evidence="1" type="ORF">ALO79_200319</name>
</gene>
<evidence type="ECO:0000313" key="1">
    <source>
        <dbReference type="EMBL" id="KPW93323.1"/>
    </source>
</evidence>
<dbReference type="Proteomes" id="UP000050381">
    <property type="component" value="Unassembled WGS sequence"/>
</dbReference>
<proteinExistence type="predicted"/>
<reference evidence="1 2" key="1">
    <citation type="submission" date="2015-09" db="EMBL/GenBank/DDBJ databases">
        <title>Genome announcement of multiple Pseudomonas syringae strains.</title>
        <authorList>
            <person name="Thakur S."/>
            <person name="Wang P.W."/>
            <person name="Gong Y."/>
            <person name="Weir B.S."/>
            <person name="Guttman D.S."/>
        </authorList>
    </citation>
    <scope>NUCLEOTIDE SEQUENCE [LARGE SCALE GENOMIC DNA]</scope>
    <source>
        <strain evidence="1 2">ICMP9419</strain>
    </source>
</reference>
<organism evidence="1 2">
    <name type="scientific">Pseudomonas syringae pv. castaneae</name>
    <dbReference type="NCBI Taxonomy" id="264450"/>
    <lineage>
        <taxon>Bacteria</taxon>
        <taxon>Pseudomonadati</taxon>
        <taxon>Pseudomonadota</taxon>
        <taxon>Gammaproteobacteria</taxon>
        <taxon>Pseudomonadales</taxon>
        <taxon>Pseudomonadaceae</taxon>
        <taxon>Pseudomonas</taxon>
        <taxon>Pseudomonas syringae</taxon>
    </lineage>
</organism>
<dbReference type="AlphaFoldDB" id="A0A0P9N7B8"/>
<protein>
    <submittedName>
        <fullName evidence="1">Uncharacterized protein</fullName>
    </submittedName>
</protein>